<dbReference type="InterPro" id="IPR015424">
    <property type="entry name" value="PyrdxlP-dep_Trfase"/>
</dbReference>
<dbReference type="Gene3D" id="3.90.1150.10">
    <property type="entry name" value="Aspartate Aminotransferase, domain 1"/>
    <property type="match status" value="1"/>
</dbReference>
<feature type="domain" description="Aminotransferase class I/classII large" evidence="6">
    <location>
        <begin position="23"/>
        <end position="371"/>
    </location>
</feature>
<protein>
    <submittedName>
        <fullName evidence="7">Pyridoxal phosphate-dependent aminotransferase</fullName>
    </submittedName>
</protein>
<accession>A0A964BTX7</accession>
<dbReference type="SUPFAM" id="SSF53383">
    <property type="entry name" value="PLP-dependent transferases"/>
    <property type="match status" value="1"/>
</dbReference>
<dbReference type="GO" id="GO:0030170">
    <property type="term" value="F:pyridoxal phosphate binding"/>
    <property type="evidence" value="ECO:0007669"/>
    <property type="project" value="InterPro"/>
</dbReference>
<evidence type="ECO:0000256" key="5">
    <source>
        <dbReference type="ARBA" id="ARBA00022898"/>
    </source>
</evidence>
<comment type="similarity">
    <text evidence="2">Belongs to the class-I pyridoxal-phosphate-dependent aminotransferase family.</text>
</comment>
<dbReference type="InterPro" id="IPR015422">
    <property type="entry name" value="PyrdxlP-dep_Trfase_small"/>
</dbReference>
<dbReference type="PANTHER" id="PTHR46383:SF5">
    <property type="entry name" value="AMINOTRANSFERASE CLASS I_CLASSII DOMAIN-CONTAINING PROTEIN"/>
    <property type="match status" value="1"/>
</dbReference>
<dbReference type="PANTHER" id="PTHR46383">
    <property type="entry name" value="ASPARTATE AMINOTRANSFERASE"/>
    <property type="match status" value="1"/>
</dbReference>
<comment type="cofactor">
    <cofactor evidence="1">
        <name>pyridoxal 5'-phosphate</name>
        <dbReference type="ChEBI" id="CHEBI:597326"/>
    </cofactor>
</comment>
<dbReference type="EMBL" id="JADWDC010000054">
    <property type="protein sequence ID" value="MCC0178791.1"/>
    <property type="molecule type" value="Genomic_DNA"/>
</dbReference>
<gene>
    <name evidence="7" type="ORF">I4641_17610</name>
</gene>
<dbReference type="CDD" id="cd00609">
    <property type="entry name" value="AAT_like"/>
    <property type="match status" value="1"/>
</dbReference>
<keyword evidence="3 7" id="KW-0032">Aminotransferase</keyword>
<dbReference type="Gene3D" id="3.40.640.10">
    <property type="entry name" value="Type I PLP-dependent aspartate aminotransferase-like (Major domain)"/>
    <property type="match status" value="1"/>
</dbReference>
<name>A0A964BTX7_9CYAN</name>
<dbReference type="InterPro" id="IPR004839">
    <property type="entry name" value="Aminotransferase_I/II_large"/>
</dbReference>
<dbReference type="Proteomes" id="UP000729733">
    <property type="component" value="Unassembled WGS sequence"/>
</dbReference>
<dbReference type="InterPro" id="IPR050596">
    <property type="entry name" value="AspAT/PAT-like"/>
</dbReference>
<evidence type="ECO:0000256" key="4">
    <source>
        <dbReference type="ARBA" id="ARBA00022679"/>
    </source>
</evidence>
<evidence type="ECO:0000256" key="1">
    <source>
        <dbReference type="ARBA" id="ARBA00001933"/>
    </source>
</evidence>
<dbReference type="InterPro" id="IPR015421">
    <property type="entry name" value="PyrdxlP-dep_Trfase_major"/>
</dbReference>
<dbReference type="GO" id="GO:0008483">
    <property type="term" value="F:transaminase activity"/>
    <property type="evidence" value="ECO:0007669"/>
    <property type="project" value="UniProtKB-KW"/>
</dbReference>
<sequence length="381" mass="41728">MDRVQSPLIPLVGKLIQNNPGTISLGQGVVNYPPPEQAIASLQSFLAESNNHLYQGVTGIEPLKAVIQAKLATDNQIEINHQNSIVVTAGSNMAFMNAMLAITKAGDEIILNTPYYFNHEMAIAIANCYPVLVSTTKDYQLDIKALSQAITPKTKAIVTISPNNPTGAVYSADSLQGVNDLCRDRGIYHISDEAYEYFTYDGAKHYSPGSFPHSEAHTISLFSLSKAYGFASWRIGYMVIPQHLLMPIEKVQDTNLICPPVVSQYAAMGALKTGIVYCQQHLPQITRVREIVGNQLRSIPHLCQVSSASGAFYFFLKINTKLDDLKLVKQLVKQYRVAVIPGSTFGIENGCYLRVAYGSLQPSTAKLGIERLVIGLQDICS</sequence>
<evidence type="ECO:0000313" key="7">
    <source>
        <dbReference type="EMBL" id="MCC0178791.1"/>
    </source>
</evidence>
<keyword evidence="5" id="KW-0663">Pyridoxal phosphate</keyword>
<proteinExistence type="inferred from homology"/>
<keyword evidence="4" id="KW-0808">Transferase</keyword>
<reference evidence="7" key="1">
    <citation type="journal article" date="2021" name="Antonie Van Leeuwenhoek">
        <title>Draft genome and description of Waterburya agarophytonicola gen. nov. sp. nov. (Pleurocapsales, Cyanobacteria): a seaweed symbiont.</title>
        <authorList>
            <person name="Bonthond G."/>
            <person name="Shalygin S."/>
            <person name="Bayer T."/>
            <person name="Weinberger F."/>
        </authorList>
    </citation>
    <scope>NUCLEOTIDE SEQUENCE</scope>
    <source>
        <strain evidence="7">KI4</strain>
    </source>
</reference>
<organism evidence="7 8">
    <name type="scientific">Waterburya agarophytonicola KI4</name>
    <dbReference type="NCBI Taxonomy" id="2874699"/>
    <lineage>
        <taxon>Bacteria</taxon>
        <taxon>Bacillati</taxon>
        <taxon>Cyanobacteriota</taxon>
        <taxon>Cyanophyceae</taxon>
        <taxon>Pleurocapsales</taxon>
        <taxon>Hyellaceae</taxon>
        <taxon>Waterburya</taxon>
        <taxon>Waterburya agarophytonicola</taxon>
    </lineage>
</organism>
<keyword evidence="8" id="KW-1185">Reference proteome</keyword>
<comment type="caution">
    <text evidence="7">The sequence shown here is derived from an EMBL/GenBank/DDBJ whole genome shotgun (WGS) entry which is preliminary data.</text>
</comment>
<dbReference type="Pfam" id="PF00155">
    <property type="entry name" value="Aminotran_1_2"/>
    <property type="match status" value="1"/>
</dbReference>
<evidence type="ECO:0000256" key="3">
    <source>
        <dbReference type="ARBA" id="ARBA00022576"/>
    </source>
</evidence>
<dbReference type="GO" id="GO:0006520">
    <property type="term" value="P:amino acid metabolic process"/>
    <property type="evidence" value="ECO:0007669"/>
    <property type="project" value="InterPro"/>
</dbReference>
<evidence type="ECO:0000256" key="2">
    <source>
        <dbReference type="ARBA" id="ARBA00007441"/>
    </source>
</evidence>
<evidence type="ECO:0000259" key="6">
    <source>
        <dbReference type="Pfam" id="PF00155"/>
    </source>
</evidence>
<dbReference type="NCBIfam" id="NF004621">
    <property type="entry name" value="PRK05957.1"/>
    <property type="match status" value="1"/>
</dbReference>
<dbReference type="AlphaFoldDB" id="A0A964BTX7"/>
<evidence type="ECO:0000313" key="8">
    <source>
        <dbReference type="Proteomes" id="UP000729733"/>
    </source>
</evidence>